<sequence>MAALVPPAPVNPTGQLAHTIPGYDPTPAIAAQEQSLQDFLNLPVKEILARLGLSSPEEAKPENGEEPRPEEQPPEPEPQASPMDPSALISPVTDALGTLGSGLFEGTDPLAMLQGISQVFQSTSGTLAHSLGAVDDSWQGASSTAAAAKTAAAVSDGARVAEQSEVLRSSLAAASADVAQARARMIAIIAEFQATMAAIGPNIIFPWGWAAAIAAANKAIASAAEVIASLQASLGTQAAQVTAAGAPVGVTAAPTAAGSPLAGMASPLMSMATKGAQAGIQAATGAASQAASQAASESAAAADEPARAAGGGAAAMAPRGAGGGGGGGYGGAGGGSPALRSLASSPMVQPETATTQQATVRATAGVGAGGGGMMGAPYAPMAGAGAGANSSNTHTAAPFLHTTDKGGEIVGDLGTSAPPVLGASDPNEPPDVELRI</sequence>
<feature type="region of interest" description="Disordered" evidence="1">
    <location>
        <begin position="387"/>
        <end position="436"/>
    </location>
</feature>
<dbReference type="Proteomes" id="UP000182915">
    <property type="component" value="Chromosome I"/>
</dbReference>
<gene>
    <name evidence="2" type="ORF">SAMN04489835_4549</name>
</gene>
<dbReference type="EMBL" id="LT629971">
    <property type="protein sequence ID" value="SEH82249.1"/>
    <property type="molecule type" value="Genomic_DNA"/>
</dbReference>
<reference evidence="3" key="1">
    <citation type="submission" date="2016-10" db="EMBL/GenBank/DDBJ databases">
        <authorList>
            <person name="Varghese N."/>
            <person name="Submissions S."/>
        </authorList>
    </citation>
    <scope>NUCLEOTIDE SEQUENCE [LARGE SCALE GENOMIC DNA]</scope>
    <source>
        <strain evidence="3">DSM 45405</strain>
    </source>
</reference>
<organism evidence="2 3">
    <name type="scientific">Mycolicibacterium rutilum</name>
    <name type="common">Mycobacterium rutilum</name>
    <dbReference type="NCBI Taxonomy" id="370526"/>
    <lineage>
        <taxon>Bacteria</taxon>
        <taxon>Bacillati</taxon>
        <taxon>Actinomycetota</taxon>
        <taxon>Actinomycetes</taxon>
        <taxon>Mycobacteriales</taxon>
        <taxon>Mycobacteriaceae</taxon>
        <taxon>Mycolicibacterium</taxon>
    </lineage>
</organism>
<accession>A0A1H6LCA3</accession>
<keyword evidence="3" id="KW-1185">Reference proteome</keyword>
<name>A0A1H6LCA3_MYCRU</name>
<feature type="compositionally biased region" description="Basic and acidic residues" evidence="1">
    <location>
        <begin position="57"/>
        <end position="71"/>
    </location>
</feature>
<dbReference type="AlphaFoldDB" id="A0A1H6LCA3"/>
<proteinExistence type="predicted"/>
<feature type="region of interest" description="Disordered" evidence="1">
    <location>
        <begin position="337"/>
        <end position="357"/>
    </location>
</feature>
<evidence type="ECO:0000313" key="3">
    <source>
        <dbReference type="Proteomes" id="UP000182915"/>
    </source>
</evidence>
<protein>
    <submittedName>
        <fullName evidence="2">Uncharacterized protein</fullName>
    </submittedName>
</protein>
<feature type="region of interest" description="Disordered" evidence="1">
    <location>
        <begin position="51"/>
        <end position="92"/>
    </location>
</feature>
<evidence type="ECO:0000256" key="1">
    <source>
        <dbReference type="SAM" id="MobiDB-lite"/>
    </source>
</evidence>
<dbReference type="STRING" id="370526.SAMN04489835_4549"/>
<evidence type="ECO:0000313" key="2">
    <source>
        <dbReference type="EMBL" id="SEH82249.1"/>
    </source>
</evidence>